<dbReference type="GO" id="GO:0016757">
    <property type="term" value="F:glycosyltransferase activity"/>
    <property type="evidence" value="ECO:0007669"/>
    <property type="project" value="InterPro"/>
</dbReference>
<protein>
    <submittedName>
        <fullName evidence="3">Glycosyltransferase</fullName>
    </submittedName>
</protein>
<name>A0A931E7K6_9BACT</name>
<feature type="domain" description="Glycosyl transferase family 1" evidence="2">
    <location>
        <begin position="212"/>
        <end position="348"/>
    </location>
</feature>
<evidence type="ECO:0000313" key="3">
    <source>
        <dbReference type="EMBL" id="MBG9375729.1"/>
    </source>
</evidence>
<dbReference type="Proteomes" id="UP000628448">
    <property type="component" value="Unassembled WGS sequence"/>
</dbReference>
<dbReference type="PANTHER" id="PTHR46401:SF2">
    <property type="entry name" value="GLYCOSYLTRANSFERASE WBBK-RELATED"/>
    <property type="match status" value="1"/>
</dbReference>
<comment type="caution">
    <text evidence="3">The sequence shown here is derived from an EMBL/GenBank/DDBJ whole genome shotgun (WGS) entry which is preliminary data.</text>
</comment>
<evidence type="ECO:0000313" key="4">
    <source>
        <dbReference type="Proteomes" id="UP000628448"/>
    </source>
</evidence>
<keyword evidence="1" id="KW-0808">Transferase</keyword>
<reference evidence="3" key="1">
    <citation type="submission" date="2020-11" db="EMBL/GenBank/DDBJ databases">
        <title>Bacterial whole genome sequence for Panacibacter sp. DH6.</title>
        <authorList>
            <person name="Le V."/>
            <person name="Ko S."/>
            <person name="Ahn C.-Y."/>
            <person name="Oh H.-M."/>
        </authorList>
    </citation>
    <scope>NUCLEOTIDE SEQUENCE</scope>
    <source>
        <strain evidence="3">DH6</strain>
    </source>
</reference>
<dbReference type="GO" id="GO:0009103">
    <property type="term" value="P:lipopolysaccharide biosynthetic process"/>
    <property type="evidence" value="ECO:0007669"/>
    <property type="project" value="TreeGrafter"/>
</dbReference>
<gene>
    <name evidence="3" type="ORF">I5907_05755</name>
</gene>
<keyword evidence="4" id="KW-1185">Reference proteome</keyword>
<accession>A0A931E7K6</accession>
<evidence type="ECO:0000256" key="1">
    <source>
        <dbReference type="ARBA" id="ARBA00022679"/>
    </source>
</evidence>
<sequence>MKSKKPVMLISGVNLTEGGPLSIMVDAVKIFVQHYLQQYRLVLLVHNKSLFPALHSNPAVEIVEYAYPKKSWLLKLWFEYIHCRFIAKKIKPDVWFSIHDVTPSVQAKIRVVYCHNPAPFYKLTRKEIWNEKTLFFFHFFYSFIYRINIRKNDFVIVQQQWMREEFMKRYKVANVVVAYPDIRLPEIAHAMHPQTPQGVFRFCYPALPRSFKNFEVILKASDFLYQSNKRFEVVLTIDGTENNYSAALLEKYRHLGCIKFIGRQTRENTMKLYTESDCLIFPSKMETWGLPITEAKFYSQPMLVADERYAHETVGKYDKVCFFETGNHQQLAGLMEQAITGNLQYHQTTYTQPARPFARSWNELFGIILADYDDAKSKDETKVA</sequence>
<dbReference type="Gene3D" id="3.40.50.2000">
    <property type="entry name" value="Glycogen Phosphorylase B"/>
    <property type="match status" value="2"/>
</dbReference>
<dbReference type="RefSeq" id="WP_196989765.1">
    <property type="nucleotide sequence ID" value="NZ_JADWYR010000001.1"/>
</dbReference>
<dbReference type="InterPro" id="IPR001296">
    <property type="entry name" value="Glyco_trans_1"/>
</dbReference>
<organism evidence="3 4">
    <name type="scientific">Panacibacter microcysteis</name>
    <dbReference type="NCBI Taxonomy" id="2793269"/>
    <lineage>
        <taxon>Bacteria</taxon>
        <taxon>Pseudomonadati</taxon>
        <taxon>Bacteroidota</taxon>
        <taxon>Chitinophagia</taxon>
        <taxon>Chitinophagales</taxon>
        <taxon>Chitinophagaceae</taxon>
        <taxon>Panacibacter</taxon>
    </lineage>
</organism>
<dbReference type="PANTHER" id="PTHR46401">
    <property type="entry name" value="GLYCOSYLTRANSFERASE WBBK-RELATED"/>
    <property type="match status" value="1"/>
</dbReference>
<dbReference type="SUPFAM" id="SSF53756">
    <property type="entry name" value="UDP-Glycosyltransferase/glycogen phosphorylase"/>
    <property type="match status" value="1"/>
</dbReference>
<dbReference type="EMBL" id="JADWYR010000001">
    <property type="protein sequence ID" value="MBG9375729.1"/>
    <property type="molecule type" value="Genomic_DNA"/>
</dbReference>
<evidence type="ECO:0000259" key="2">
    <source>
        <dbReference type="Pfam" id="PF00534"/>
    </source>
</evidence>
<proteinExistence type="predicted"/>
<dbReference type="AlphaFoldDB" id="A0A931E7K6"/>
<dbReference type="Pfam" id="PF00534">
    <property type="entry name" value="Glycos_transf_1"/>
    <property type="match status" value="1"/>
</dbReference>